<sequence>MSGSYDGHHGPVRCLAASLEIEGLLVYSASLDRTFKVWRVKLLTPEKAAMEELVVTNDQQTEIEECKMSPVLSPSWVEKKIQANHFHPPSWCGGPWCGALCSLNIYPDLYTNFTVVQCKALVQCHCVVDRSLPFSSAMEFYRKRTLQSLMEEERNGVWLPSRACFTGHQNVYEPEPNSQFASARASSASVMSIPLCATSAETPWTLSPIHMSSPNSLLYQCLASLHRHEGDIFAIAVSGDVIFTGSETCRIHAWEQPYCTKIGHIKANASEVRAILAYGKVLFTTHSDFKIRVWDVSITEGFHPKKITTLPQRSPFFLFSRKNSHQHKDYITCLAYNHVEKLLYTGSWDRTVKSLEGLRNRCVDSFLAHKGHVNAIVINQQDGCVFSCSSDGTVKNMEKGLWRKLTYAHHNTQIPTFTS</sequence>
<dbReference type="PANTHER" id="PTHR22844:SF338">
    <property type="entry name" value="PROTEIN JINGUBANG-LIKE"/>
    <property type="match status" value="1"/>
</dbReference>
<dbReference type="EMBL" id="QGNW01000496">
    <property type="protein sequence ID" value="RVW69460.1"/>
    <property type="molecule type" value="Genomic_DNA"/>
</dbReference>
<gene>
    <name evidence="2" type="primary">JGB_14</name>
    <name evidence="2" type="ORF">CK203_054505</name>
</gene>
<feature type="repeat" description="WD" evidence="1">
    <location>
        <begin position="5"/>
        <end position="41"/>
    </location>
</feature>
<dbReference type="InterPro" id="IPR045182">
    <property type="entry name" value="JINGUBANG-like"/>
</dbReference>
<evidence type="ECO:0000256" key="1">
    <source>
        <dbReference type="PROSITE-ProRule" id="PRU00221"/>
    </source>
</evidence>
<protein>
    <submittedName>
        <fullName evidence="2">Protein JINGUBANG</fullName>
    </submittedName>
</protein>
<reference evidence="2 3" key="1">
    <citation type="journal article" date="2018" name="PLoS Genet.">
        <title>Population sequencing reveals clonal diversity and ancestral inbreeding in the grapevine cultivar Chardonnay.</title>
        <authorList>
            <person name="Roach M.J."/>
            <person name="Johnson D.L."/>
            <person name="Bohlmann J."/>
            <person name="van Vuuren H.J."/>
            <person name="Jones S.J."/>
            <person name="Pretorius I.S."/>
            <person name="Schmidt S.A."/>
            <person name="Borneman A.R."/>
        </authorList>
    </citation>
    <scope>NUCLEOTIDE SEQUENCE [LARGE SCALE GENOMIC DNA]</scope>
    <source>
        <strain evidence="3">cv. Chardonnay</strain>
        <tissue evidence="2">Leaf</tissue>
    </source>
</reference>
<dbReference type="Gene3D" id="2.130.10.10">
    <property type="entry name" value="YVTN repeat-like/Quinoprotein amine dehydrogenase"/>
    <property type="match status" value="2"/>
</dbReference>
<dbReference type="InterPro" id="IPR036322">
    <property type="entry name" value="WD40_repeat_dom_sf"/>
</dbReference>
<proteinExistence type="predicted"/>
<accession>A0A438GBB4</accession>
<dbReference type="SMART" id="SM00320">
    <property type="entry name" value="WD40"/>
    <property type="match status" value="5"/>
</dbReference>
<keyword evidence="1" id="KW-0853">WD repeat</keyword>
<dbReference type="InterPro" id="IPR015943">
    <property type="entry name" value="WD40/YVTN_repeat-like_dom_sf"/>
</dbReference>
<dbReference type="Pfam" id="PF00400">
    <property type="entry name" value="WD40"/>
    <property type="match status" value="3"/>
</dbReference>
<dbReference type="InterPro" id="IPR001680">
    <property type="entry name" value="WD40_rpt"/>
</dbReference>
<dbReference type="SUPFAM" id="SSF50978">
    <property type="entry name" value="WD40 repeat-like"/>
    <property type="match status" value="1"/>
</dbReference>
<dbReference type="PANTHER" id="PTHR22844">
    <property type="entry name" value="F-BOX AND WD40 DOMAIN PROTEIN"/>
    <property type="match status" value="1"/>
</dbReference>
<evidence type="ECO:0000313" key="2">
    <source>
        <dbReference type="EMBL" id="RVW69460.1"/>
    </source>
</evidence>
<evidence type="ECO:0000313" key="3">
    <source>
        <dbReference type="Proteomes" id="UP000288805"/>
    </source>
</evidence>
<dbReference type="Proteomes" id="UP000288805">
    <property type="component" value="Unassembled WGS sequence"/>
</dbReference>
<dbReference type="OrthoDB" id="674604at2759"/>
<name>A0A438GBB4_VITVI</name>
<organism evidence="2 3">
    <name type="scientific">Vitis vinifera</name>
    <name type="common">Grape</name>
    <dbReference type="NCBI Taxonomy" id="29760"/>
    <lineage>
        <taxon>Eukaryota</taxon>
        <taxon>Viridiplantae</taxon>
        <taxon>Streptophyta</taxon>
        <taxon>Embryophyta</taxon>
        <taxon>Tracheophyta</taxon>
        <taxon>Spermatophyta</taxon>
        <taxon>Magnoliopsida</taxon>
        <taxon>eudicotyledons</taxon>
        <taxon>Gunneridae</taxon>
        <taxon>Pentapetalae</taxon>
        <taxon>rosids</taxon>
        <taxon>Vitales</taxon>
        <taxon>Vitaceae</taxon>
        <taxon>Viteae</taxon>
        <taxon>Vitis</taxon>
    </lineage>
</organism>
<dbReference type="AlphaFoldDB" id="A0A438GBB4"/>
<dbReference type="PROSITE" id="PS50082">
    <property type="entry name" value="WD_REPEATS_2"/>
    <property type="match status" value="1"/>
</dbReference>
<comment type="caution">
    <text evidence="2">The sequence shown here is derived from an EMBL/GenBank/DDBJ whole genome shotgun (WGS) entry which is preliminary data.</text>
</comment>